<protein>
    <recommendedName>
        <fullName evidence="9">Hydrogenase</fullName>
    </recommendedName>
</protein>
<dbReference type="PANTHER" id="PTHR38601:SF1">
    <property type="entry name" value="HYDROGENASE-4 COMPONENT E"/>
    <property type="match status" value="1"/>
</dbReference>
<keyword evidence="3 6" id="KW-0812">Transmembrane</keyword>
<dbReference type="Proteomes" id="UP000179242">
    <property type="component" value="Unassembled WGS sequence"/>
</dbReference>
<keyword evidence="5 6" id="KW-0472">Membrane</keyword>
<feature type="transmembrane region" description="Helical" evidence="6">
    <location>
        <begin position="137"/>
        <end position="158"/>
    </location>
</feature>
<organism evidence="7 8">
    <name type="scientific">candidate division WOR-1 bacterium RIFOXYC2_FULL_46_14</name>
    <dbReference type="NCBI Taxonomy" id="1802587"/>
    <lineage>
        <taxon>Bacteria</taxon>
        <taxon>Bacillati</taxon>
        <taxon>Saganbacteria</taxon>
    </lineage>
</organism>
<evidence type="ECO:0000313" key="8">
    <source>
        <dbReference type="Proteomes" id="UP000179242"/>
    </source>
</evidence>
<feature type="transmembrane region" description="Helical" evidence="6">
    <location>
        <begin position="111"/>
        <end position="130"/>
    </location>
</feature>
<keyword evidence="2" id="KW-1003">Cell membrane</keyword>
<evidence type="ECO:0000313" key="7">
    <source>
        <dbReference type="EMBL" id="OGC40820.1"/>
    </source>
</evidence>
<evidence type="ECO:0000256" key="2">
    <source>
        <dbReference type="ARBA" id="ARBA00022475"/>
    </source>
</evidence>
<gene>
    <name evidence="7" type="ORF">A2438_00805</name>
</gene>
<dbReference type="Gene3D" id="1.10.287.3510">
    <property type="match status" value="1"/>
</dbReference>
<evidence type="ECO:0000256" key="5">
    <source>
        <dbReference type="ARBA" id="ARBA00023136"/>
    </source>
</evidence>
<dbReference type="PANTHER" id="PTHR38601">
    <property type="entry name" value="HYDROGENASE-4 COMPONENT E"/>
    <property type="match status" value="1"/>
</dbReference>
<feature type="transmembrane region" description="Helical" evidence="6">
    <location>
        <begin position="35"/>
        <end position="65"/>
    </location>
</feature>
<evidence type="ECO:0000256" key="4">
    <source>
        <dbReference type="ARBA" id="ARBA00022989"/>
    </source>
</evidence>
<evidence type="ECO:0000256" key="6">
    <source>
        <dbReference type="SAM" id="Phobius"/>
    </source>
</evidence>
<dbReference type="EMBL" id="MEUJ01000002">
    <property type="protein sequence ID" value="OGC40820.1"/>
    <property type="molecule type" value="Genomic_DNA"/>
</dbReference>
<accession>A0A1F4U7M1</accession>
<sequence length="205" mass="22645">MENFIILGLLLSAFGMVFSKRVGALIWNFTLQSFFLFLLTFIEAVKGGGLSLYLVAVLVLILKVLVIPRIFSKMVVEMKVSEDLGFFIRPELSLIIALLLAYLSWVFSGMLFLGAAAAVAFLMMALGFFIMVFRAKALAQIIGLLAMENGIFLLASLVSGGMSFLVEMAIFFDVFVGAVILGIFVYRINRLFVSIDVSKLNRLRG</sequence>
<feature type="transmembrane region" description="Helical" evidence="6">
    <location>
        <begin position="164"/>
        <end position="186"/>
    </location>
</feature>
<name>A0A1F4U7M1_UNCSA</name>
<dbReference type="InterPro" id="IPR038730">
    <property type="entry name" value="HyfE-like"/>
</dbReference>
<evidence type="ECO:0000256" key="3">
    <source>
        <dbReference type="ARBA" id="ARBA00022692"/>
    </source>
</evidence>
<keyword evidence="4 6" id="KW-1133">Transmembrane helix</keyword>
<comment type="subcellular location">
    <subcellularLocation>
        <location evidence="1">Cell membrane</location>
        <topology evidence="1">Multi-pass membrane protein</topology>
    </subcellularLocation>
</comment>
<evidence type="ECO:0000256" key="1">
    <source>
        <dbReference type="ARBA" id="ARBA00004651"/>
    </source>
</evidence>
<reference evidence="7 8" key="1">
    <citation type="journal article" date="2016" name="Nat. Commun.">
        <title>Thousands of microbial genomes shed light on interconnected biogeochemical processes in an aquifer system.</title>
        <authorList>
            <person name="Anantharaman K."/>
            <person name="Brown C.T."/>
            <person name="Hug L.A."/>
            <person name="Sharon I."/>
            <person name="Castelle C.J."/>
            <person name="Probst A.J."/>
            <person name="Thomas B.C."/>
            <person name="Singh A."/>
            <person name="Wilkins M.J."/>
            <person name="Karaoz U."/>
            <person name="Brodie E.L."/>
            <person name="Williams K.H."/>
            <person name="Hubbard S.S."/>
            <person name="Banfield J.F."/>
        </authorList>
    </citation>
    <scope>NUCLEOTIDE SEQUENCE [LARGE SCALE GENOMIC DNA]</scope>
</reference>
<feature type="transmembrane region" description="Helical" evidence="6">
    <location>
        <begin position="86"/>
        <end position="105"/>
    </location>
</feature>
<comment type="caution">
    <text evidence="7">The sequence shown here is derived from an EMBL/GenBank/DDBJ whole genome shotgun (WGS) entry which is preliminary data.</text>
</comment>
<dbReference type="AlphaFoldDB" id="A0A1F4U7M1"/>
<proteinExistence type="predicted"/>
<dbReference type="GO" id="GO:0005886">
    <property type="term" value="C:plasma membrane"/>
    <property type="evidence" value="ECO:0007669"/>
    <property type="project" value="UniProtKB-SubCell"/>
</dbReference>
<evidence type="ECO:0008006" key="9">
    <source>
        <dbReference type="Google" id="ProtNLM"/>
    </source>
</evidence>